<sequence>MNLWDGSYIAKPIVDRGISAWSLMAEDLERGLPKLTAQVEECLASAPWGGGAEGRAFFSAHFRDDGPSEMLSQCGRLTREIADAGTRLRKVIDNTVQTDLDIEHGIRTGMVREV</sequence>
<protein>
    <recommendedName>
        <fullName evidence="3">Excreted virulence factor EspC, type VII ESX diderm</fullName>
    </recommendedName>
</protein>
<accession>A0A1H5VRB2</accession>
<evidence type="ECO:0000313" key="2">
    <source>
        <dbReference type="Proteomes" id="UP000236732"/>
    </source>
</evidence>
<dbReference type="Proteomes" id="UP000236732">
    <property type="component" value="Unassembled WGS sequence"/>
</dbReference>
<name>A0A1H5VRB2_9ACTN</name>
<reference evidence="1 2" key="1">
    <citation type="submission" date="2016-10" db="EMBL/GenBank/DDBJ databases">
        <authorList>
            <person name="de Groot N.N."/>
        </authorList>
    </citation>
    <scope>NUCLEOTIDE SEQUENCE [LARGE SCALE GENOMIC DNA]</scope>
    <source>
        <strain evidence="1 2">CGMCC 4.7037</strain>
    </source>
</reference>
<dbReference type="AlphaFoldDB" id="A0A1H5VRB2"/>
<keyword evidence="2" id="KW-1185">Reference proteome</keyword>
<dbReference type="OrthoDB" id="3535012at2"/>
<dbReference type="EMBL" id="FNVT01000001">
    <property type="protein sequence ID" value="SEF89780.1"/>
    <property type="molecule type" value="Genomic_DNA"/>
</dbReference>
<evidence type="ECO:0008006" key="3">
    <source>
        <dbReference type="Google" id="ProtNLM"/>
    </source>
</evidence>
<proteinExistence type="predicted"/>
<organism evidence="1 2">
    <name type="scientific">Nonomuraea solani</name>
    <dbReference type="NCBI Taxonomy" id="1144553"/>
    <lineage>
        <taxon>Bacteria</taxon>
        <taxon>Bacillati</taxon>
        <taxon>Actinomycetota</taxon>
        <taxon>Actinomycetes</taxon>
        <taxon>Streptosporangiales</taxon>
        <taxon>Streptosporangiaceae</taxon>
        <taxon>Nonomuraea</taxon>
    </lineage>
</organism>
<dbReference type="RefSeq" id="WP_103954441.1">
    <property type="nucleotide sequence ID" value="NZ_FNVT01000001.1"/>
</dbReference>
<gene>
    <name evidence="1" type="ORF">SAMN05444920_101961</name>
</gene>
<evidence type="ECO:0000313" key="1">
    <source>
        <dbReference type="EMBL" id="SEF89780.1"/>
    </source>
</evidence>